<evidence type="ECO:0000313" key="2">
    <source>
        <dbReference type="EMBL" id="MBB4083416.1"/>
    </source>
</evidence>
<dbReference type="RefSeq" id="WP_183204511.1">
    <property type="nucleotide sequence ID" value="NZ_BAAAER010000009.1"/>
</dbReference>
<feature type="region of interest" description="Disordered" evidence="1">
    <location>
        <begin position="86"/>
        <end position="112"/>
    </location>
</feature>
<comment type="caution">
    <text evidence="2">The sequence shown here is derived from an EMBL/GenBank/DDBJ whole genome shotgun (WGS) entry which is preliminary data.</text>
</comment>
<sequence>MLAVLAAFAVSLAAPQDTGPQAAPSAATSQQTTVLPPVTTTGVRPEAEDPNRMICRRGTTVVGSNRPRRVCAPAWEWEQARQDTREALRRDTYGPNTGGNIQVGGGPPGRAF</sequence>
<organism evidence="2 3">
    <name type="scientific">Brevundimonas lenta</name>
    <dbReference type="NCBI Taxonomy" id="424796"/>
    <lineage>
        <taxon>Bacteria</taxon>
        <taxon>Pseudomonadati</taxon>
        <taxon>Pseudomonadota</taxon>
        <taxon>Alphaproteobacteria</taxon>
        <taxon>Caulobacterales</taxon>
        <taxon>Caulobacteraceae</taxon>
        <taxon>Brevundimonas</taxon>
    </lineage>
</organism>
<reference evidence="2 3" key="1">
    <citation type="submission" date="2020-08" db="EMBL/GenBank/DDBJ databases">
        <title>Genomic Encyclopedia of Type Strains, Phase IV (KMG-IV): sequencing the most valuable type-strain genomes for metagenomic binning, comparative biology and taxonomic classification.</title>
        <authorList>
            <person name="Goeker M."/>
        </authorList>
    </citation>
    <scope>NUCLEOTIDE SEQUENCE [LARGE SCALE GENOMIC DNA]</scope>
    <source>
        <strain evidence="2 3">DSM 23960</strain>
    </source>
</reference>
<gene>
    <name evidence="2" type="ORF">GGR12_002282</name>
</gene>
<protein>
    <submittedName>
        <fullName evidence="2">Uncharacterized protein</fullName>
    </submittedName>
</protein>
<dbReference type="AlphaFoldDB" id="A0A7W6JFZ9"/>
<dbReference type="EMBL" id="JACIDM010000002">
    <property type="protein sequence ID" value="MBB4083416.1"/>
    <property type="molecule type" value="Genomic_DNA"/>
</dbReference>
<evidence type="ECO:0000256" key="1">
    <source>
        <dbReference type="SAM" id="MobiDB-lite"/>
    </source>
</evidence>
<name>A0A7W6JFZ9_9CAUL</name>
<feature type="region of interest" description="Disordered" evidence="1">
    <location>
        <begin position="13"/>
        <end position="49"/>
    </location>
</feature>
<feature type="compositionally biased region" description="Gly residues" evidence="1">
    <location>
        <begin position="101"/>
        <end position="112"/>
    </location>
</feature>
<keyword evidence="3" id="KW-1185">Reference proteome</keyword>
<feature type="compositionally biased region" description="Low complexity" evidence="1">
    <location>
        <begin position="13"/>
        <end position="41"/>
    </location>
</feature>
<evidence type="ECO:0000313" key="3">
    <source>
        <dbReference type="Proteomes" id="UP000529946"/>
    </source>
</evidence>
<accession>A0A7W6JFZ9</accession>
<proteinExistence type="predicted"/>
<dbReference type="Proteomes" id="UP000529946">
    <property type="component" value="Unassembled WGS sequence"/>
</dbReference>